<evidence type="ECO:0000256" key="1">
    <source>
        <dbReference type="ARBA" id="ARBA00022723"/>
    </source>
</evidence>
<dbReference type="PANTHER" id="PTHR43498">
    <property type="entry name" value="FERREDOXIN:COB-COM HETERODISULFIDE REDUCTASE SUBUNIT A"/>
    <property type="match status" value="1"/>
</dbReference>
<dbReference type="GO" id="GO:0051536">
    <property type="term" value="F:iron-sulfur cluster binding"/>
    <property type="evidence" value="ECO:0007669"/>
    <property type="project" value="UniProtKB-KW"/>
</dbReference>
<dbReference type="EMBL" id="CDMY01000942">
    <property type="protein sequence ID" value="CEM37502.1"/>
    <property type="molecule type" value="Genomic_DNA"/>
</dbReference>
<keyword evidence="3" id="KW-0408">Iron</keyword>
<keyword evidence="6" id="KW-1185">Reference proteome</keyword>
<keyword evidence="1" id="KW-0479">Metal-binding</keyword>
<keyword evidence="2" id="KW-0560">Oxidoreductase</keyword>
<dbReference type="PhylomeDB" id="A0A0G4H267"/>
<dbReference type="InterPro" id="IPR039650">
    <property type="entry name" value="HdrA-like"/>
</dbReference>
<gene>
    <name evidence="5" type="ORF">Vbra_6506</name>
</gene>
<accession>A0A0G4H267</accession>
<evidence type="ECO:0000256" key="2">
    <source>
        <dbReference type="ARBA" id="ARBA00023002"/>
    </source>
</evidence>
<dbReference type="STRING" id="1169540.A0A0G4H267"/>
<dbReference type="GO" id="GO:0016491">
    <property type="term" value="F:oxidoreductase activity"/>
    <property type="evidence" value="ECO:0007669"/>
    <property type="project" value="UniProtKB-KW"/>
</dbReference>
<keyword evidence="4" id="KW-0411">Iron-sulfur</keyword>
<dbReference type="OrthoDB" id="6612291at2759"/>
<evidence type="ECO:0000256" key="3">
    <source>
        <dbReference type="ARBA" id="ARBA00023004"/>
    </source>
</evidence>
<protein>
    <submittedName>
        <fullName evidence="5">Uncharacterized protein</fullName>
    </submittedName>
</protein>
<reference evidence="5 6" key="1">
    <citation type="submission" date="2014-11" db="EMBL/GenBank/DDBJ databases">
        <authorList>
            <person name="Zhu J."/>
            <person name="Qi W."/>
            <person name="Song R."/>
        </authorList>
    </citation>
    <scope>NUCLEOTIDE SEQUENCE [LARGE SCALE GENOMIC DNA]</scope>
</reference>
<dbReference type="GO" id="GO:0046872">
    <property type="term" value="F:metal ion binding"/>
    <property type="evidence" value="ECO:0007669"/>
    <property type="project" value="UniProtKB-KW"/>
</dbReference>
<evidence type="ECO:0000256" key="4">
    <source>
        <dbReference type="ARBA" id="ARBA00023014"/>
    </source>
</evidence>
<sequence>MFRRQDNCTLLRNTWAVAATKVQSADGDDWTVTEVIAENQETQTRYSVKGKVFIDATGDGRLAAEADIPYIIGREGRDRFGEALADMQDDNETMGSSLAFTSRDMGEKMTFQAPEWATKYRQSDFRFRRISDIDHGWWWMEVAWPYNTIRDNEAIRNTLMESLLGIWDYVKNSGKYPKAENLALDWLEWWPCKREGRRFQGLYTMTQNDVLPDVSARGGNVPPPAPYWDRVSHGGWPLDLHNIKGILDTARPPYASFNMPLMYS</sequence>
<dbReference type="PANTHER" id="PTHR43498:SF1">
    <property type="entry name" value="COB--COM HETERODISULFIDE REDUCTASE IRON-SULFUR SUBUNIT A"/>
    <property type="match status" value="1"/>
</dbReference>
<name>A0A0G4H267_VITBC</name>
<evidence type="ECO:0000313" key="6">
    <source>
        <dbReference type="Proteomes" id="UP000041254"/>
    </source>
</evidence>
<organism evidence="5 6">
    <name type="scientific">Vitrella brassicaformis (strain CCMP3155)</name>
    <dbReference type="NCBI Taxonomy" id="1169540"/>
    <lineage>
        <taxon>Eukaryota</taxon>
        <taxon>Sar</taxon>
        <taxon>Alveolata</taxon>
        <taxon>Colpodellida</taxon>
        <taxon>Vitrellaceae</taxon>
        <taxon>Vitrella</taxon>
    </lineage>
</organism>
<dbReference type="VEuPathDB" id="CryptoDB:Vbra_6506"/>
<dbReference type="InParanoid" id="A0A0G4H267"/>
<proteinExistence type="predicted"/>
<dbReference type="AlphaFoldDB" id="A0A0G4H267"/>
<dbReference type="Proteomes" id="UP000041254">
    <property type="component" value="Unassembled WGS sequence"/>
</dbReference>
<dbReference type="Pfam" id="PF12831">
    <property type="entry name" value="FAD_oxidored"/>
    <property type="match status" value="1"/>
</dbReference>
<evidence type="ECO:0000313" key="5">
    <source>
        <dbReference type="EMBL" id="CEM37502.1"/>
    </source>
</evidence>